<organism evidence="1">
    <name type="scientific">Streptomyces globisporus</name>
    <dbReference type="NCBI Taxonomy" id="1908"/>
    <lineage>
        <taxon>Bacteria</taxon>
        <taxon>Bacillati</taxon>
        <taxon>Actinomycetota</taxon>
        <taxon>Actinomycetes</taxon>
        <taxon>Kitasatosporales</taxon>
        <taxon>Streptomycetaceae</taxon>
        <taxon>Streptomyces</taxon>
    </lineage>
</organism>
<sequence>MSVLPVDDVTSQAGGNADLLIGDRFALRPALAFPSCPGGSMCGAACGVSNEHQQLDPAQGVYGAAGRAGQELDAIGTLNLVGLLREVLDFGGEHVDVVRQREPLLLVVANGTAEHIEPCWLQPTISANSSPRASRRGVTLLLVPATAMSDTSLT</sequence>
<evidence type="ECO:0000313" key="1">
    <source>
        <dbReference type="EMBL" id="MBD2829878.1"/>
    </source>
</evidence>
<reference evidence="1" key="1">
    <citation type="journal article" date="2020" name="PLoS ONE">
        <title>Isolation and characterization of Streptomyces bacteriophages and Streptomyces strains encoding biosynthetic arsenals: Streptomyces strains and phages for antibiotic discovery.</title>
        <authorList>
            <person name="Montano E.T."/>
            <person name="Nideffer J.F."/>
            <person name="Brumage L."/>
            <person name="Erb M."/>
            <person name="Derman A.I."/>
            <person name="Davis J.P."/>
            <person name="Estrada E."/>
            <person name="Fu S."/>
            <person name="Le D."/>
            <person name="Vuppala A."/>
            <person name="Tran C."/>
            <person name="Luterstein E."/>
            <person name="Lakkaraju S."/>
            <person name="Panchagnula S."/>
            <person name="Ren C."/>
            <person name="Doan J."/>
            <person name="Tran S."/>
            <person name="Soriano J."/>
            <person name="Fujita Y."/>
            <person name="Gutala P."/>
            <person name="Fujii Q."/>
            <person name="Lee M."/>
            <person name="Bui A."/>
            <person name="Villarreal C."/>
            <person name="Shing S.R."/>
            <person name="Kim S."/>
            <person name="Freeman D."/>
            <person name="Racha V."/>
            <person name="Ho A."/>
            <person name="Kumar P."/>
            <person name="Falah K."/>
            <person name="Dawson T."/>
            <person name="Enustun E."/>
            <person name="Prichard A."/>
            <person name="Gomez A."/>
            <person name="Khanna K."/>
            <person name="Trigg S."/>
            <person name="Fernandez L."/>
            <person name="Pogliano K."/>
            <person name="Pogliano J."/>
        </authorList>
    </citation>
    <scope>NUCLEOTIDE SEQUENCE</scope>
    <source>
        <strain evidence="1">QF2</strain>
    </source>
</reference>
<name>A0A927GNY8_STRGL</name>
<gene>
    <name evidence="1" type="ORF">ID875_21150</name>
</gene>
<comment type="caution">
    <text evidence="1">The sequence shown here is derived from an EMBL/GenBank/DDBJ whole genome shotgun (WGS) entry which is preliminary data.</text>
</comment>
<dbReference type="EMBL" id="JACWUS010000005">
    <property type="protein sequence ID" value="MBD2829878.1"/>
    <property type="molecule type" value="Genomic_DNA"/>
</dbReference>
<proteinExistence type="predicted"/>
<protein>
    <submittedName>
        <fullName evidence="1">Uncharacterized protein</fullName>
    </submittedName>
</protein>
<dbReference type="AlphaFoldDB" id="A0A927GNY8"/>
<accession>A0A927GNY8</accession>